<keyword evidence="1" id="KW-0175">Coiled coil</keyword>
<reference evidence="3" key="1">
    <citation type="journal article" date="2002" name="Nature">
        <title>Sequence and analysis of rice chromosome 4.</title>
        <authorList>
            <person name="Feng Q."/>
            <person name="Zhang Y."/>
            <person name="Hao P."/>
            <person name="Wang S."/>
            <person name="Fu G."/>
            <person name="Huang Y."/>
            <person name="Li Y."/>
            <person name="Zhu J."/>
            <person name="Liu Y."/>
            <person name="Hu X."/>
            <person name="Jia P."/>
            <person name="Zhang Y."/>
            <person name="Zhao Q."/>
            <person name="Ying K."/>
            <person name="Yu S."/>
            <person name="Tang Y."/>
            <person name="Weng Q."/>
            <person name="Zhang L."/>
            <person name="Lu Y."/>
            <person name="Mu J."/>
            <person name="Lu Y."/>
            <person name="Zhang L.S."/>
            <person name="Yu Z."/>
            <person name="Fan D."/>
            <person name="Liu X."/>
            <person name="Lu T."/>
            <person name="Li C."/>
            <person name="Wu Y."/>
            <person name="Sun T."/>
            <person name="Lei H."/>
            <person name="Li T."/>
            <person name="Hu H."/>
            <person name="Guan J."/>
            <person name="Wu M."/>
            <person name="Zhang R."/>
            <person name="Zhou B."/>
            <person name="Chen Z."/>
            <person name="Chen L."/>
            <person name="Jin Z."/>
            <person name="Wang R."/>
            <person name="Yin H."/>
            <person name="Cai Z."/>
            <person name="Ren S."/>
            <person name="Lv G."/>
            <person name="Gu W."/>
            <person name="Zhu G."/>
            <person name="Tu Y."/>
            <person name="Jia J."/>
            <person name="Zhang Y."/>
            <person name="Chen J."/>
            <person name="Kang H."/>
            <person name="Chen X."/>
            <person name="Shao C."/>
            <person name="Sun Y."/>
            <person name="Hu Q."/>
            <person name="Zhang X."/>
            <person name="Zhang W."/>
            <person name="Wang L."/>
            <person name="Ding C."/>
            <person name="Sheng H."/>
            <person name="Gu J."/>
            <person name="Chen S."/>
            <person name="Ni L."/>
            <person name="Zhu F."/>
            <person name="Chen W."/>
            <person name="Lan L."/>
            <person name="Lai Y."/>
            <person name="Cheng Z."/>
            <person name="Gu M."/>
            <person name="Jiang J."/>
            <person name="Li J."/>
            <person name="Hong G."/>
            <person name="Xue Y."/>
            <person name="Han B."/>
        </authorList>
    </citation>
    <scope>NUCLEOTIDE SEQUENCE</scope>
</reference>
<feature type="compositionally biased region" description="Acidic residues" evidence="2">
    <location>
        <begin position="475"/>
        <end position="499"/>
    </location>
</feature>
<organism evidence="3">
    <name type="scientific">Oryza sativa</name>
    <name type="common">Rice</name>
    <dbReference type="NCBI Taxonomy" id="4530"/>
    <lineage>
        <taxon>Eukaryota</taxon>
        <taxon>Viridiplantae</taxon>
        <taxon>Streptophyta</taxon>
        <taxon>Embryophyta</taxon>
        <taxon>Tracheophyta</taxon>
        <taxon>Spermatophyta</taxon>
        <taxon>Magnoliopsida</taxon>
        <taxon>Liliopsida</taxon>
        <taxon>Poales</taxon>
        <taxon>Poaceae</taxon>
        <taxon>BOP clade</taxon>
        <taxon>Oryzoideae</taxon>
        <taxon>Oryzeae</taxon>
        <taxon>Oryzinae</taxon>
        <taxon>Oryza</taxon>
    </lineage>
</organism>
<gene>
    <name evidence="3" type="primary">OSIGBa0106G08.1</name>
</gene>
<reference evidence="3" key="2">
    <citation type="submission" date="2004-10" db="EMBL/GenBank/DDBJ databases">
        <title>Chromosome-wide comparison between domesticated rice subspecies indica and japonica.</title>
        <authorList>
            <person name="Han B."/>
        </authorList>
    </citation>
    <scope>NUCLEOTIDE SEQUENCE</scope>
</reference>
<proteinExistence type="predicted"/>
<feature type="coiled-coil region" evidence="1">
    <location>
        <begin position="720"/>
        <end position="781"/>
    </location>
</feature>
<feature type="compositionally biased region" description="Acidic residues" evidence="2">
    <location>
        <begin position="956"/>
        <end position="967"/>
    </location>
</feature>
<dbReference type="AlphaFoldDB" id="Q01L23"/>
<feature type="region of interest" description="Disordered" evidence="2">
    <location>
        <begin position="1091"/>
        <end position="1120"/>
    </location>
</feature>
<feature type="region of interest" description="Disordered" evidence="2">
    <location>
        <begin position="951"/>
        <end position="990"/>
    </location>
</feature>
<feature type="compositionally biased region" description="Basic residues" evidence="2">
    <location>
        <begin position="452"/>
        <end position="469"/>
    </location>
</feature>
<accession>Q01L23</accession>
<dbReference type="EMBL" id="CR855113">
    <property type="protein sequence ID" value="CAH66548.1"/>
    <property type="molecule type" value="Genomic_DNA"/>
</dbReference>
<sequence length="1120" mass="123506">MAKSSSFGRYSSPCTLRLGRLWLTRTTPRLSPFLLHSLRHGFQQIWSKGLMPSANKPLTGKGENGASAETVHTMWYGTRRPLSTDAPAETYIVPANKRFLTPQVLRPFSSFANAYTPFAMAPRKPKPALAKGPDPGRVDDDSTAFLGVSHVDDVELANLVSSGALVEGQAFAPGKAVVPKPIDNRTVVFAVFFEAGLRFPCNVLLPEILRLFQLSPSALVRIFIFEWACRTSGFEPSAELFGAIFFATVNSKMVITPAGTKKTVFGSVNFNVRPEWSDLWPVNAAMSKWDHHWMARWFFHTIPFEAGSDSAKALRCRRRAIAPNRKPKIAVDGAMEARFVLLRKVCSCLSCRDLVEEFCMLRIFPLSQSWQVTVDQDEEIDGLPKLVLLEGMNMLTLDQAEAEARRMIGDVSVVKYSELLTRQAAGRANWVYNSELPPRANPHKADDDAGPSRKRTRGQVKLVPRKRRVPASSDSDADDEDHAEEHDGEEEGEEEEEVEAVAKRPQTRRSKTASTPLATLLLQTGVESNSSPLRRKDVEGAKALVAFSSSKAAKGGPVKKISKKKGLVDIARVFSDDESSDETPTSPAGRSLDLSIAPILPLGANGAGSSAITGASASAERIMMAAARVFGSPLREPAISPLVKTKGKGAAAEASASEYSLAAPHFAPGDFETRADLIPFVEGVSNLVLPASTPSLFTELNEFDEGCSAIKSLVVRNLEMEALANTLKEAKAEIKRLQSELEKGKKARAEVDCLKAKLEKGREAIAEVDRLQAELKEEKAHSAVLTDYYNLTEPKMEALRLKVSKAEASVVDESQRFSREMAKTIESARTACQTLRLALTDMGAKVRGVSAEDASAFDFSEWTQQAGGSVSDCATTYGNCCARVSAAFTLGLLQQFVCEHVAEFPNYAKGDWEISAQNITPALRAWRKQFWQKDGRSAAKARLLEQLAKAEAADRSEEEDMAGEEGGGDAQDHPEGVRRKSCIRPPSGSWRSQNEKFVALKGLPKVRCPFWPFYREMEINSRSYKVFKVAGWLRAYPRRTLEDYDLVHSRRLEDMARFWRNHQKTNRQEAISQRRYSLVSVSPPTPLRVVYDISSDDEPSSPDHSLGRDSDYGGEDVIYL</sequence>
<evidence type="ECO:0000313" key="3">
    <source>
        <dbReference type="EMBL" id="CAH66548.1"/>
    </source>
</evidence>
<evidence type="ECO:0000256" key="1">
    <source>
        <dbReference type="SAM" id="Coils"/>
    </source>
</evidence>
<evidence type="ECO:0000256" key="2">
    <source>
        <dbReference type="SAM" id="MobiDB-lite"/>
    </source>
</evidence>
<protein>
    <submittedName>
        <fullName evidence="3">OSIGBa0106G08.1 protein</fullName>
    </submittedName>
</protein>
<feature type="region of interest" description="Disordered" evidence="2">
    <location>
        <begin position="434"/>
        <end position="516"/>
    </location>
</feature>
<name>Q01L23_ORYSA</name>